<dbReference type="InterPro" id="IPR003141">
    <property type="entry name" value="Pol/His_phosphatase_N"/>
</dbReference>
<dbReference type="EMBL" id="PFMD01000025">
    <property type="protein sequence ID" value="PIY96882.1"/>
    <property type="molecule type" value="Genomic_DNA"/>
</dbReference>
<reference evidence="2 3" key="1">
    <citation type="submission" date="2017-09" db="EMBL/GenBank/DDBJ databases">
        <title>Depth-based differentiation of microbial function through sediment-hosted aquifers and enrichment of novel symbionts in the deep terrestrial subsurface.</title>
        <authorList>
            <person name="Probst A.J."/>
            <person name="Ladd B."/>
            <person name="Jarett J.K."/>
            <person name="Geller-Mcgrath D.E."/>
            <person name="Sieber C.M."/>
            <person name="Emerson J.B."/>
            <person name="Anantharaman K."/>
            <person name="Thomas B.C."/>
            <person name="Malmstrom R."/>
            <person name="Stieglmeier M."/>
            <person name="Klingl A."/>
            <person name="Woyke T."/>
            <person name="Ryan C.M."/>
            <person name="Banfield J.F."/>
        </authorList>
    </citation>
    <scope>NUCLEOTIDE SEQUENCE [LARGE SCALE GENOMIC DNA]</scope>
    <source>
        <strain evidence="2">CG_4_10_14_0_8_um_filter_42_10</strain>
    </source>
</reference>
<dbReference type="InterPro" id="IPR052018">
    <property type="entry name" value="PHP_domain"/>
</dbReference>
<dbReference type="InterPro" id="IPR016195">
    <property type="entry name" value="Pol/histidinol_Pase-like"/>
</dbReference>
<evidence type="ECO:0000259" key="1">
    <source>
        <dbReference type="SMART" id="SM00481"/>
    </source>
</evidence>
<proteinExistence type="predicted"/>
<sequence>MEKYIDLHIHSVYSEGALSCAEILKLADRNNIKVLALTDHNVIDGVPEITKLSRRYKIKVLPGVEIYTHYQGRALHLLGYNFRLGDTELSRALKELQKNHINKVKRSIADLKRRGFVINEEKIFQNPSKQLGAIHILAEIEKYPENKCKIRKEIPSLYNDYLGKIHHYLGKGRAGYFELSQLPLLKAIQLIKKAGGQAVLAHPGQQLIFKEDKVIPALVKGGLDGLEVLSPYHNWHQIEHYLKMAVQYRLLITGGSDFHEYVKIKGQAIINKQWDYYKIPYRLYRDWQKMINN</sequence>
<dbReference type="InterPro" id="IPR004013">
    <property type="entry name" value="PHP_dom"/>
</dbReference>
<dbReference type="Pfam" id="PF02811">
    <property type="entry name" value="PHP"/>
    <property type="match status" value="1"/>
</dbReference>
<name>A0A2M7RJX0_9BACT</name>
<dbReference type="GO" id="GO:0035312">
    <property type="term" value="F:5'-3' DNA exonuclease activity"/>
    <property type="evidence" value="ECO:0007669"/>
    <property type="project" value="TreeGrafter"/>
</dbReference>
<dbReference type="SMART" id="SM00481">
    <property type="entry name" value="POLIIIAc"/>
    <property type="match status" value="1"/>
</dbReference>
<dbReference type="Proteomes" id="UP000230779">
    <property type="component" value="Unassembled WGS sequence"/>
</dbReference>
<feature type="domain" description="Polymerase/histidinol phosphatase N-terminal" evidence="1">
    <location>
        <begin position="5"/>
        <end position="70"/>
    </location>
</feature>
<accession>A0A2M7RJX0</accession>
<evidence type="ECO:0000313" key="2">
    <source>
        <dbReference type="EMBL" id="PIY96882.1"/>
    </source>
</evidence>
<protein>
    <recommendedName>
        <fullName evidence="1">Polymerase/histidinol phosphatase N-terminal domain-containing protein</fullName>
    </recommendedName>
</protein>
<dbReference type="AlphaFoldDB" id="A0A2M7RJX0"/>
<organism evidence="2 3">
    <name type="scientific">Candidatus Kerfeldbacteria bacterium CG_4_10_14_0_8_um_filter_42_10</name>
    <dbReference type="NCBI Taxonomy" id="2014248"/>
    <lineage>
        <taxon>Bacteria</taxon>
        <taxon>Candidatus Kerfeldiibacteriota</taxon>
    </lineage>
</organism>
<comment type="caution">
    <text evidence="2">The sequence shown here is derived from an EMBL/GenBank/DDBJ whole genome shotgun (WGS) entry which is preliminary data.</text>
</comment>
<dbReference type="Gene3D" id="3.20.20.140">
    <property type="entry name" value="Metal-dependent hydrolases"/>
    <property type="match status" value="1"/>
</dbReference>
<dbReference type="GO" id="GO:0004534">
    <property type="term" value="F:5'-3' RNA exonuclease activity"/>
    <property type="evidence" value="ECO:0007669"/>
    <property type="project" value="TreeGrafter"/>
</dbReference>
<evidence type="ECO:0000313" key="3">
    <source>
        <dbReference type="Proteomes" id="UP000230779"/>
    </source>
</evidence>
<dbReference type="PANTHER" id="PTHR42924:SF3">
    <property type="entry name" value="POLYMERASE_HISTIDINOL PHOSPHATASE N-TERMINAL DOMAIN-CONTAINING PROTEIN"/>
    <property type="match status" value="1"/>
</dbReference>
<dbReference type="Gene3D" id="1.10.150.650">
    <property type="match status" value="1"/>
</dbReference>
<dbReference type="CDD" id="cd07438">
    <property type="entry name" value="PHP_HisPPase_AMP"/>
    <property type="match status" value="1"/>
</dbReference>
<gene>
    <name evidence="2" type="ORF">COY66_02475</name>
</gene>
<dbReference type="SUPFAM" id="SSF89550">
    <property type="entry name" value="PHP domain-like"/>
    <property type="match status" value="1"/>
</dbReference>
<dbReference type="PANTHER" id="PTHR42924">
    <property type="entry name" value="EXONUCLEASE"/>
    <property type="match status" value="1"/>
</dbReference>